<keyword evidence="1 3" id="KW-0732">Signal</keyword>
<dbReference type="GO" id="GO:0007155">
    <property type="term" value="P:cell adhesion"/>
    <property type="evidence" value="ECO:0007669"/>
    <property type="project" value="InterPro"/>
</dbReference>
<feature type="signal peptide" evidence="3">
    <location>
        <begin position="1"/>
        <end position="34"/>
    </location>
</feature>
<feature type="chain" id="PRO_5023123778" evidence="3">
    <location>
        <begin position="35"/>
        <end position="425"/>
    </location>
</feature>
<dbReference type="SUPFAM" id="SSF103647">
    <property type="entry name" value="TSP type-3 repeat"/>
    <property type="match status" value="1"/>
</dbReference>
<dbReference type="EMBL" id="VUJW01000002">
    <property type="protein sequence ID" value="KAA1428234.1"/>
    <property type="molecule type" value="Genomic_DNA"/>
</dbReference>
<evidence type="ECO:0000256" key="3">
    <source>
        <dbReference type="SAM" id="SignalP"/>
    </source>
</evidence>
<dbReference type="Pfam" id="PF02412">
    <property type="entry name" value="TSP_3"/>
    <property type="match status" value="1"/>
</dbReference>
<keyword evidence="5" id="KW-1185">Reference proteome</keyword>
<organism evidence="4 5">
    <name type="scientific">Nocardioides antri</name>
    <dbReference type="NCBI Taxonomy" id="2607659"/>
    <lineage>
        <taxon>Bacteria</taxon>
        <taxon>Bacillati</taxon>
        <taxon>Actinomycetota</taxon>
        <taxon>Actinomycetes</taxon>
        <taxon>Propionibacteriales</taxon>
        <taxon>Nocardioidaceae</taxon>
        <taxon>Nocardioides</taxon>
    </lineage>
</organism>
<evidence type="ECO:0000313" key="5">
    <source>
        <dbReference type="Proteomes" id="UP000324351"/>
    </source>
</evidence>
<evidence type="ECO:0000313" key="4">
    <source>
        <dbReference type="EMBL" id="KAA1428234.1"/>
    </source>
</evidence>
<evidence type="ECO:0000256" key="2">
    <source>
        <dbReference type="SAM" id="MobiDB-lite"/>
    </source>
</evidence>
<dbReference type="GO" id="GO:0005509">
    <property type="term" value="F:calcium ion binding"/>
    <property type="evidence" value="ECO:0007669"/>
    <property type="project" value="InterPro"/>
</dbReference>
<dbReference type="InterPro" id="IPR003367">
    <property type="entry name" value="Thrombospondin_3-like_rpt"/>
</dbReference>
<name>A0A5B1M6C7_9ACTN</name>
<dbReference type="AlphaFoldDB" id="A0A5B1M6C7"/>
<dbReference type="Proteomes" id="UP000324351">
    <property type="component" value="Unassembled WGS sequence"/>
</dbReference>
<reference evidence="4 5" key="2">
    <citation type="submission" date="2019-09" db="EMBL/GenBank/DDBJ databases">
        <authorList>
            <person name="Jin C."/>
        </authorList>
    </citation>
    <scope>NUCLEOTIDE SEQUENCE [LARGE SCALE GENOMIC DNA]</scope>
    <source>
        <strain evidence="4 5">BN140041</strain>
    </source>
</reference>
<gene>
    <name evidence="4" type="ORF">F0U47_04615</name>
</gene>
<reference evidence="4 5" key="1">
    <citation type="submission" date="2019-09" db="EMBL/GenBank/DDBJ databases">
        <title>Nocardioides panacisoli sp. nov., isolated from the soil of a ginseng field.</title>
        <authorList>
            <person name="Cho C."/>
        </authorList>
    </citation>
    <scope>NUCLEOTIDE SEQUENCE [LARGE SCALE GENOMIC DNA]</scope>
    <source>
        <strain evidence="4 5">BN140041</strain>
    </source>
</reference>
<comment type="caution">
    <text evidence="4">The sequence shown here is derived from an EMBL/GenBank/DDBJ whole genome shotgun (WGS) entry which is preliminary data.</text>
</comment>
<dbReference type="Gene3D" id="4.10.1080.10">
    <property type="entry name" value="TSP type-3 repeat"/>
    <property type="match status" value="1"/>
</dbReference>
<feature type="region of interest" description="Disordered" evidence="2">
    <location>
        <begin position="256"/>
        <end position="315"/>
    </location>
</feature>
<proteinExistence type="predicted"/>
<dbReference type="InterPro" id="IPR028974">
    <property type="entry name" value="TSP_type-3_rpt"/>
</dbReference>
<accession>A0A5B1M6C7</accession>
<protein>
    <submittedName>
        <fullName evidence="4">Uncharacterized protein</fullName>
    </submittedName>
</protein>
<dbReference type="PROSITE" id="PS51318">
    <property type="entry name" value="TAT"/>
    <property type="match status" value="1"/>
</dbReference>
<sequence>MKTRRGSVRTLGLVAATTLVASGLCVLAAPTAHAADPVLPGPGSDHWSPVLKTADGRTAPMSDAGGDYSVTHLDLTPVDATVDPPTGLPVDPATVFMSADLDHVYVRFHVAALPGNGAGGYVLQIDTNGDQAGWERAVRYSDATDTITYWNGGADAGVKTAGTQVSSVPATALNAVNYAGGTSGGFVAWAMARTDLAAAGIDLGGAVRMVIGATSEAGAKLDAGGFLGLSPKADVLGAGQFGAAAPAWNTLVTDPIDLRPTDNDGDGVVNGVDNCPAVPNPSQADDDNDGPGNACDPTPRGPDPDGDGVGALDDQCPEQYGALANGCVAQSTTSATLRYVARRKTFKGVVRADYDQCVPRRSVTVFRSVSGPDRDLGTVRTDSAGKYALGLSRRARAGKYYAQVDSKWTLGARCFAVRSPRIQVG</sequence>
<evidence type="ECO:0000256" key="1">
    <source>
        <dbReference type="ARBA" id="ARBA00022729"/>
    </source>
</evidence>
<dbReference type="InterPro" id="IPR006311">
    <property type="entry name" value="TAT_signal"/>
</dbReference>